<feature type="region of interest" description="Disordered" evidence="1">
    <location>
        <begin position="261"/>
        <end position="300"/>
    </location>
</feature>
<dbReference type="Proteomes" id="UP000310108">
    <property type="component" value="Unassembled WGS sequence"/>
</dbReference>
<dbReference type="Gene3D" id="1.50.10.10">
    <property type="match status" value="1"/>
</dbReference>
<proteinExistence type="predicted"/>
<dbReference type="SUPFAM" id="SSF158745">
    <property type="entry name" value="LanC-like"/>
    <property type="match status" value="1"/>
</dbReference>
<evidence type="ECO:0008006" key="4">
    <source>
        <dbReference type="Google" id="ProtNLM"/>
    </source>
</evidence>
<sequence>MDPHPLPTYLSKVLALSPPQSTHSPSTLTGPLTSHTGLAYLFLAVSAEHPRLQVHSYPAIHWARAYISNIPTPPAPITPFAPGDYDDQDDDRPGPAVLGLLSDALACPAVRACVTKDLAHVRVFLALLAPVVDYILRAPTAAAASSTSSSSPSPAAALHAPLPSLPTCLLHGLAGTLYLLRLIRHWVPSSAPLVSRAIVHVSDYLLSPSTPWACPSPSSSPADRHGVAHGVLGTLTQLVLTTPPLAPSLAPRLSALLDLQLPDGDWPSPRDQQQQHRRNDDDDHHPPETHASGPSGGLGFASGPQGLVISLLSLRPFFPGLQDRIDEAVRRAREFLWARAQDSGSAREANLFRGVLGTALAFPKGHQRTRFLTLAASPSPPPETQPPSSTTTAFTTPAAAKVAVEAGVAATPGSLMTSPSPGSAWAHSVSERELPRMILYNDV</sequence>
<dbReference type="GO" id="GO:0005975">
    <property type="term" value="P:carbohydrate metabolic process"/>
    <property type="evidence" value="ECO:0007669"/>
    <property type="project" value="InterPro"/>
</dbReference>
<dbReference type="EMBL" id="PJEX01000067">
    <property type="protein sequence ID" value="TKW56490.1"/>
    <property type="molecule type" value="Genomic_DNA"/>
</dbReference>
<evidence type="ECO:0000256" key="1">
    <source>
        <dbReference type="SAM" id="MobiDB-lite"/>
    </source>
</evidence>
<comment type="caution">
    <text evidence="2">The sequence shown here is derived from an EMBL/GenBank/DDBJ whole genome shotgun (WGS) entry which is preliminary data.</text>
</comment>
<name>A0A4U6XLF9_9PEZI</name>
<dbReference type="AlphaFoldDB" id="A0A4U6XLF9"/>
<reference evidence="2 3" key="1">
    <citation type="journal article" date="2019" name="PLoS ONE">
        <title>Comparative genome analysis indicates high evolutionary potential of pathogenicity genes in Colletotrichum tanaceti.</title>
        <authorList>
            <person name="Lelwala R.V."/>
            <person name="Korhonen P.K."/>
            <person name="Young N.D."/>
            <person name="Scott J.B."/>
            <person name="Ades P.A."/>
            <person name="Gasser R.B."/>
            <person name="Taylor P.W.J."/>
        </authorList>
    </citation>
    <scope>NUCLEOTIDE SEQUENCE [LARGE SCALE GENOMIC DNA]</scope>
    <source>
        <strain evidence="2">BRIP57314</strain>
    </source>
</reference>
<gene>
    <name evidence="2" type="ORF">CTA1_2123</name>
</gene>
<protein>
    <recommendedName>
        <fullName evidence="4">Abscisic acid ABA receptor</fullName>
    </recommendedName>
</protein>
<feature type="compositionally biased region" description="Basic and acidic residues" evidence="1">
    <location>
        <begin position="273"/>
        <end position="288"/>
    </location>
</feature>
<keyword evidence="3" id="KW-1185">Reference proteome</keyword>
<accession>A0A4U6XLF9</accession>
<dbReference type="InterPro" id="IPR012341">
    <property type="entry name" value="6hp_glycosidase-like_sf"/>
</dbReference>
<organism evidence="2 3">
    <name type="scientific">Colletotrichum tanaceti</name>
    <dbReference type="NCBI Taxonomy" id="1306861"/>
    <lineage>
        <taxon>Eukaryota</taxon>
        <taxon>Fungi</taxon>
        <taxon>Dikarya</taxon>
        <taxon>Ascomycota</taxon>
        <taxon>Pezizomycotina</taxon>
        <taxon>Sordariomycetes</taxon>
        <taxon>Hypocreomycetidae</taxon>
        <taxon>Glomerellales</taxon>
        <taxon>Glomerellaceae</taxon>
        <taxon>Colletotrichum</taxon>
        <taxon>Colletotrichum destructivum species complex</taxon>
    </lineage>
</organism>
<evidence type="ECO:0000313" key="3">
    <source>
        <dbReference type="Proteomes" id="UP000310108"/>
    </source>
</evidence>
<evidence type="ECO:0000313" key="2">
    <source>
        <dbReference type="EMBL" id="TKW56490.1"/>
    </source>
</evidence>